<dbReference type="RefSeq" id="WP_380232529.1">
    <property type="nucleotide sequence ID" value="NZ_JBHSVH010000002.1"/>
</dbReference>
<dbReference type="PANTHER" id="PTHR43818">
    <property type="entry name" value="BCDNA.GH03377"/>
    <property type="match status" value="1"/>
</dbReference>
<name>A0ABW2G5X1_9ACTN</name>
<protein>
    <submittedName>
        <fullName evidence="3">Gfo/Idh/MocA family protein</fullName>
    </submittedName>
</protein>
<dbReference type="PANTHER" id="PTHR43818:SF11">
    <property type="entry name" value="BCDNA.GH03377"/>
    <property type="match status" value="1"/>
</dbReference>
<comment type="caution">
    <text evidence="3">The sequence shown here is derived from an EMBL/GenBank/DDBJ whole genome shotgun (WGS) entry which is preliminary data.</text>
</comment>
<evidence type="ECO:0000256" key="1">
    <source>
        <dbReference type="ARBA" id="ARBA00023002"/>
    </source>
</evidence>
<keyword evidence="4" id="KW-1185">Reference proteome</keyword>
<keyword evidence="1" id="KW-0560">Oxidoreductase</keyword>
<evidence type="ECO:0000259" key="2">
    <source>
        <dbReference type="Pfam" id="PF01408"/>
    </source>
</evidence>
<accession>A0ABW2G5X1</accession>
<dbReference type="EMBL" id="JBHTAJ010000081">
    <property type="protein sequence ID" value="MFC7183898.1"/>
    <property type="molecule type" value="Genomic_DNA"/>
</dbReference>
<dbReference type="SUPFAM" id="SSF55347">
    <property type="entry name" value="Glyceraldehyde-3-phosphate dehydrogenase-like, C-terminal domain"/>
    <property type="match status" value="1"/>
</dbReference>
<evidence type="ECO:0000313" key="4">
    <source>
        <dbReference type="Proteomes" id="UP001596435"/>
    </source>
</evidence>
<evidence type="ECO:0000313" key="3">
    <source>
        <dbReference type="EMBL" id="MFC7183898.1"/>
    </source>
</evidence>
<proteinExistence type="predicted"/>
<dbReference type="InterPro" id="IPR050463">
    <property type="entry name" value="Gfo/Idh/MocA_oxidrdct_glycsds"/>
</dbReference>
<dbReference type="InterPro" id="IPR036291">
    <property type="entry name" value="NAD(P)-bd_dom_sf"/>
</dbReference>
<sequence>MTEPATFGIVGTGWRAEFFARLAALLPERLTLVGVAGRRPEAAEEAGRRWGAPAYLTPDDLVRSAKPDFVVSSVPWAANPEVVVRLVELGAKVLAETPPAPDLDGLRALWARVGDRRAVQVAEQYLLMPGHAARRALVAEGAIGRATSVQVSSTHGYHAVSMMRGLLGVGFGPVTVRASRHTAPLVDPLNRDGWTGDDTPRPASTVLATLDFGDNLHGLYDFTDNQWHNRLRQRRIVIRGTHGEIADDTVVRLAGPRTVLTSALHRTQLGQDLNLDGHDTEHIAFDGRVLHRNPFVGLRLMDEEIAIAALLTATAAWAADEGPAPYPLAEACQDHRIGLAVDEALLRDGAVTTEVESWARAGS</sequence>
<dbReference type="SUPFAM" id="SSF51735">
    <property type="entry name" value="NAD(P)-binding Rossmann-fold domains"/>
    <property type="match status" value="1"/>
</dbReference>
<gene>
    <name evidence="3" type="ORF">ACFQMG_30560</name>
</gene>
<reference evidence="4" key="1">
    <citation type="journal article" date="2019" name="Int. J. Syst. Evol. Microbiol.">
        <title>The Global Catalogue of Microorganisms (GCM) 10K type strain sequencing project: providing services to taxonomists for standard genome sequencing and annotation.</title>
        <authorList>
            <consortium name="The Broad Institute Genomics Platform"/>
            <consortium name="The Broad Institute Genome Sequencing Center for Infectious Disease"/>
            <person name="Wu L."/>
            <person name="Ma J."/>
        </authorList>
    </citation>
    <scope>NUCLEOTIDE SEQUENCE [LARGE SCALE GENOMIC DNA]</scope>
    <source>
        <strain evidence="4">CGMCC 1.12859</strain>
    </source>
</reference>
<dbReference type="Gene3D" id="3.40.50.720">
    <property type="entry name" value="NAD(P)-binding Rossmann-like Domain"/>
    <property type="match status" value="1"/>
</dbReference>
<organism evidence="3 4">
    <name type="scientific">Kitasatospora paranensis</name>
    <dbReference type="NCBI Taxonomy" id="258053"/>
    <lineage>
        <taxon>Bacteria</taxon>
        <taxon>Bacillati</taxon>
        <taxon>Actinomycetota</taxon>
        <taxon>Actinomycetes</taxon>
        <taxon>Kitasatosporales</taxon>
        <taxon>Streptomycetaceae</taxon>
        <taxon>Kitasatospora</taxon>
    </lineage>
</organism>
<dbReference type="InterPro" id="IPR000683">
    <property type="entry name" value="Gfo/Idh/MocA-like_OxRdtase_N"/>
</dbReference>
<dbReference type="Pfam" id="PF01408">
    <property type="entry name" value="GFO_IDH_MocA"/>
    <property type="match status" value="1"/>
</dbReference>
<dbReference type="Gene3D" id="3.30.360.10">
    <property type="entry name" value="Dihydrodipicolinate Reductase, domain 2"/>
    <property type="match status" value="1"/>
</dbReference>
<dbReference type="Proteomes" id="UP001596435">
    <property type="component" value="Unassembled WGS sequence"/>
</dbReference>
<feature type="domain" description="Gfo/Idh/MocA-like oxidoreductase N-terminal" evidence="2">
    <location>
        <begin position="7"/>
        <end position="114"/>
    </location>
</feature>